<keyword evidence="1" id="KW-0808">Transferase</keyword>
<evidence type="ECO:0000313" key="1">
    <source>
        <dbReference type="EMBL" id="QWS34335.1"/>
    </source>
</evidence>
<accession>A0ACD1E614</accession>
<evidence type="ECO:0000313" key="2">
    <source>
        <dbReference type="Proteomes" id="UP000681794"/>
    </source>
</evidence>
<dbReference type="Proteomes" id="UP000681794">
    <property type="component" value="Chromosome"/>
</dbReference>
<reference evidence="1" key="1">
    <citation type="submission" date="2021-06" db="EMBL/GenBank/DDBJ databases">
        <authorList>
            <person name="Ellington A.J."/>
            <person name="Bryan N.C."/>
            <person name="Christner B.C."/>
            <person name="Reisch C.R."/>
        </authorList>
    </citation>
    <scope>NUCLEOTIDE SEQUENCE</scope>
    <source>
        <strain evidence="1">L6-1</strain>
    </source>
</reference>
<name>A0ACD1E614_9MICO</name>
<sequence length="475" mass="48382">MVATTHSRPWTAPVARGPLAGDVALPGSKSLTNRELVLAALADGPSTIRLPLHSRDSALMTTALRQLGVGIDEVEPTPGTAANPYGPDLLVTPGAMHGDVRVDCGLAGTVMRFLPPLAALAEGPVTIDGDPYARKRPMAAIIRALVDLGVDVTDDGGGAMPFTFVGTGAVRGGSLEIDASASSQFVSGLLLSAPRFTEGLHLRHVGDRLPSMPHIAMTVDVLRARGVRVDEPSVGEWVVRPGPIAARDVTIEPDLSNAAPFAVAALVAGGTVRIRTWPTETTQVGADLETLLPRWGATVTRDGDDLVFDGGVGIRGGASLPGVDLDLTRGGELAPALVALAALADGPSEITGIGHLRGHETDRLAALAADVGGLGGAVAEQQDGLRVEPARLSGGAWAAHDDHRMATAGAVVGLVTEGVAVDDIGSTAKTLPQFPELWAALVATADDALATAPGADTAGRTDAPDTTGTRQGDPA</sequence>
<proteinExistence type="predicted"/>
<protein>
    <submittedName>
        <fullName evidence="1">3-phosphoshikimate 1-carboxyvinyltransferase</fullName>
        <ecNumber evidence="1">2.5.1.19</ecNumber>
    </submittedName>
</protein>
<organism evidence="1 2">
    <name type="scientific">Curtobacterium aetherium</name>
    <dbReference type="NCBI Taxonomy" id="2841594"/>
    <lineage>
        <taxon>Bacteria</taxon>
        <taxon>Bacillati</taxon>
        <taxon>Actinomycetota</taxon>
        <taxon>Actinomycetes</taxon>
        <taxon>Micrococcales</taxon>
        <taxon>Microbacteriaceae</taxon>
        <taxon>Curtobacterium</taxon>
    </lineage>
</organism>
<dbReference type="EMBL" id="CP076544">
    <property type="protein sequence ID" value="QWS34335.1"/>
    <property type="molecule type" value="Genomic_DNA"/>
</dbReference>
<keyword evidence="2" id="KW-1185">Reference proteome</keyword>
<gene>
    <name evidence="1" type="primary">aroA</name>
    <name evidence="1" type="ORF">KM842_03935</name>
</gene>
<dbReference type="EC" id="2.5.1.19" evidence="1"/>